<accession>A0ABU1UWH6</accession>
<feature type="transmembrane region" description="Helical" evidence="7">
    <location>
        <begin position="98"/>
        <end position="118"/>
    </location>
</feature>
<feature type="transmembrane region" description="Helical" evidence="7">
    <location>
        <begin position="73"/>
        <end position="91"/>
    </location>
</feature>
<feature type="transmembrane region" description="Helical" evidence="7">
    <location>
        <begin position="6"/>
        <end position="26"/>
    </location>
</feature>
<keyword evidence="4 7" id="KW-0812">Transmembrane</keyword>
<dbReference type="PANTHER" id="PTHR22926:SF3">
    <property type="entry name" value="UNDECAPRENYL-PHOSPHATE ALPHA-N-ACETYLGLUCOSAMINYL 1-PHOSPHATE TRANSFERASE"/>
    <property type="match status" value="1"/>
</dbReference>
<comment type="caution">
    <text evidence="8">The sequence shown here is derived from an EMBL/GenBank/DDBJ whole genome shotgun (WGS) entry which is preliminary data.</text>
</comment>
<comment type="subcellular location">
    <subcellularLocation>
        <location evidence="1">Cell membrane</location>
        <topology evidence="1">Multi-pass membrane protein</topology>
    </subcellularLocation>
</comment>
<evidence type="ECO:0000256" key="6">
    <source>
        <dbReference type="ARBA" id="ARBA00023136"/>
    </source>
</evidence>
<dbReference type="GO" id="GO:0016757">
    <property type="term" value="F:glycosyltransferase activity"/>
    <property type="evidence" value="ECO:0007669"/>
    <property type="project" value="UniProtKB-KW"/>
</dbReference>
<keyword evidence="3 8" id="KW-0808">Transferase</keyword>
<feature type="transmembrane region" description="Helical" evidence="7">
    <location>
        <begin position="47"/>
        <end position="67"/>
    </location>
</feature>
<evidence type="ECO:0000256" key="1">
    <source>
        <dbReference type="ARBA" id="ARBA00004651"/>
    </source>
</evidence>
<keyword evidence="6 7" id="KW-0472">Membrane</keyword>
<dbReference type="EMBL" id="JAVDVX010000002">
    <property type="protein sequence ID" value="MDR7089546.1"/>
    <property type="molecule type" value="Genomic_DNA"/>
</dbReference>
<keyword evidence="2" id="KW-1003">Cell membrane</keyword>
<feature type="transmembrane region" description="Helical" evidence="7">
    <location>
        <begin position="232"/>
        <end position="250"/>
    </location>
</feature>
<dbReference type="RefSeq" id="WP_310070827.1">
    <property type="nucleotide sequence ID" value="NZ_JAVDVX010000002.1"/>
</dbReference>
<feature type="transmembrane region" description="Helical" evidence="7">
    <location>
        <begin position="124"/>
        <end position="142"/>
    </location>
</feature>
<gene>
    <name evidence="8" type="ORF">J2X05_001552</name>
</gene>
<evidence type="ECO:0000256" key="7">
    <source>
        <dbReference type="SAM" id="Phobius"/>
    </source>
</evidence>
<keyword evidence="9" id="KW-1185">Reference proteome</keyword>
<feature type="transmembrane region" description="Helical" evidence="7">
    <location>
        <begin position="210"/>
        <end position="226"/>
    </location>
</feature>
<organism evidence="8 9">
    <name type="scientific">Cellvibrio fibrivorans</name>
    <dbReference type="NCBI Taxonomy" id="126350"/>
    <lineage>
        <taxon>Bacteria</taxon>
        <taxon>Pseudomonadati</taxon>
        <taxon>Pseudomonadota</taxon>
        <taxon>Gammaproteobacteria</taxon>
        <taxon>Cellvibrionales</taxon>
        <taxon>Cellvibrionaceae</taxon>
        <taxon>Cellvibrio</taxon>
    </lineage>
</organism>
<dbReference type="PANTHER" id="PTHR22926">
    <property type="entry name" value="PHOSPHO-N-ACETYLMURAMOYL-PENTAPEPTIDE-TRANSFERASE"/>
    <property type="match status" value="1"/>
</dbReference>
<evidence type="ECO:0000256" key="4">
    <source>
        <dbReference type="ARBA" id="ARBA00022692"/>
    </source>
</evidence>
<feature type="transmembrane region" description="Helical" evidence="7">
    <location>
        <begin position="281"/>
        <end position="300"/>
    </location>
</feature>
<dbReference type="Proteomes" id="UP001253595">
    <property type="component" value="Unassembled WGS sequence"/>
</dbReference>
<sequence length="332" mass="36318">MTKWLTLCVLPVFVSLLLSRLLIHHFGKRLLDMPNIRSSHQTPTPRGGGIAIVGGVIIAALTALSLGHIPFTPVYWLMIPAGLMAILGICDDLFNLNVAIRLTIQFLLAGLGIYLIGINNELPAPIQLLITGVLILFIVWMTNLYNFMDGINGLAALEAICVCMGMALIYWIKTINTDAIYLLIIISASASGFLFWNFPKAKLFMGDTGSLFLGLGLGLLATGSITDDFRIFSAWLIMLGVFIVDASYTLSSRLLTRQAVHQAHRTHAYQKIAIKLNSHTYATLAIVAINLFWLLPIAIAVTTIQIHFSVALAIAYAPLLLIAHKFRAGCME</sequence>
<dbReference type="EC" id="2.4.1.-" evidence="8"/>
<feature type="transmembrane region" description="Helical" evidence="7">
    <location>
        <begin position="179"/>
        <end position="198"/>
    </location>
</feature>
<keyword evidence="8" id="KW-0328">Glycosyltransferase</keyword>
<evidence type="ECO:0000313" key="9">
    <source>
        <dbReference type="Proteomes" id="UP001253595"/>
    </source>
</evidence>
<evidence type="ECO:0000256" key="3">
    <source>
        <dbReference type="ARBA" id="ARBA00022679"/>
    </source>
</evidence>
<evidence type="ECO:0000313" key="8">
    <source>
        <dbReference type="EMBL" id="MDR7089546.1"/>
    </source>
</evidence>
<keyword evidence="5 7" id="KW-1133">Transmembrane helix</keyword>
<feature type="transmembrane region" description="Helical" evidence="7">
    <location>
        <begin position="306"/>
        <end position="323"/>
    </location>
</feature>
<reference evidence="8 9" key="1">
    <citation type="submission" date="2023-07" db="EMBL/GenBank/DDBJ databases">
        <title>Sorghum-associated microbial communities from plants grown in Nebraska, USA.</title>
        <authorList>
            <person name="Schachtman D."/>
        </authorList>
    </citation>
    <scope>NUCLEOTIDE SEQUENCE [LARGE SCALE GENOMIC DNA]</scope>
    <source>
        <strain evidence="8 9">BE190</strain>
    </source>
</reference>
<dbReference type="InterPro" id="IPR000715">
    <property type="entry name" value="Glycosyl_transferase_4"/>
</dbReference>
<evidence type="ECO:0000256" key="2">
    <source>
        <dbReference type="ARBA" id="ARBA00022475"/>
    </source>
</evidence>
<feature type="transmembrane region" description="Helical" evidence="7">
    <location>
        <begin position="154"/>
        <end position="173"/>
    </location>
</feature>
<protein>
    <submittedName>
        <fullName evidence="8">Fuc2NAc and GlcNAc transferase</fullName>
        <ecNumber evidence="8">2.4.1.-</ecNumber>
    </submittedName>
</protein>
<proteinExistence type="predicted"/>
<name>A0ABU1UWH6_9GAMM</name>
<evidence type="ECO:0000256" key="5">
    <source>
        <dbReference type="ARBA" id="ARBA00022989"/>
    </source>
</evidence>
<dbReference type="Pfam" id="PF00953">
    <property type="entry name" value="Glycos_transf_4"/>
    <property type="match status" value="1"/>
</dbReference>